<comment type="caution">
    <text evidence="5">The sequence shown here is derived from an EMBL/GenBank/DDBJ whole genome shotgun (WGS) entry which is preliminary data.</text>
</comment>
<dbReference type="SMART" id="SM00866">
    <property type="entry name" value="UTRA"/>
    <property type="match status" value="1"/>
</dbReference>
<keyword evidence="6" id="KW-1185">Reference proteome</keyword>
<dbReference type="InterPro" id="IPR050679">
    <property type="entry name" value="Bact_HTH_transcr_reg"/>
</dbReference>
<dbReference type="Gene3D" id="1.10.10.10">
    <property type="entry name" value="Winged helix-like DNA-binding domain superfamily/Winged helix DNA-binding domain"/>
    <property type="match status" value="1"/>
</dbReference>
<keyword evidence="2" id="KW-0238">DNA-binding</keyword>
<name>A0A927M0D6_9ACTN</name>
<dbReference type="InterPro" id="IPR036388">
    <property type="entry name" value="WH-like_DNA-bd_sf"/>
</dbReference>
<dbReference type="GO" id="GO:0045892">
    <property type="term" value="P:negative regulation of DNA-templated transcription"/>
    <property type="evidence" value="ECO:0007669"/>
    <property type="project" value="TreeGrafter"/>
</dbReference>
<feature type="domain" description="HTH gntR-type" evidence="4">
    <location>
        <begin position="13"/>
        <end position="81"/>
    </location>
</feature>
<dbReference type="CDD" id="cd07377">
    <property type="entry name" value="WHTH_GntR"/>
    <property type="match status" value="1"/>
</dbReference>
<keyword evidence="3" id="KW-0804">Transcription</keyword>
<dbReference type="Pfam" id="PF00392">
    <property type="entry name" value="GntR"/>
    <property type="match status" value="1"/>
</dbReference>
<dbReference type="SUPFAM" id="SSF64288">
    <property type="entry name" value="Chorismate lyase-like"/>
    <property type="match status" value="1"/>
</dbReference>
<accession>A0A927M0D6</accession>
<dbReference type="SUPFAM" id="SSF46785">
    <property type="entry name" value="Winged helix' DNA-binding domain"/>
    <property type="match status" value="1"/>
</dbReference>
<evidence type="ECO:0000313" key="6">
    <source>
        <dbReference type="Proteomes" id="UP000649753"/>
    </source>
</evidence>
<dbReference type="AlphaFoldDB" id="A0A927M0D6"/>
<dbReference type="InterPro" id="IPR036390">
    <property type="entry name" value="WH_DNA-bd_sf"/>
</dbReference>
<gene>
    <name evidence="5" type="ORF">H4W31_000090</name>
</gene>
<keyword evidence="1" id="KW-0805">Transcription regulation</keyword>
<dbReference type="PROSITE" id="PS50949">
    <property type="entry name" value="HTH_GNTR"/>
    <property type="match status" value="1"/>
</dbReference>
<evidence type="ECO:0000256" key="1">
    <source>
        <dbReference type="ARBA" id="ARBA00023015"/>
    </source>
</evidence>
<dbReference type="Proteomes" id="UP000649753">
    <property type="component" value="Unassembled WGS sequence"/>
</dbReference>
<proteinExistence type="predicted"/>
<organism evidence="5 6">
    <name type="scientific">Plantactinospora soyae</name>
    <dbReference type="NCBI Taxonomy" id="1544732"/>
    <lineage>
        <taxon>Bacteria</taxon>
        <taxon>Bacillati</taxon>
        <taxon>Actinomycetota</taxon>
        <taxon>Actinomycetes</taxon>
        <taxon>Micromonosporales</taxon>
        <taxon>Micromonosporaceae</taxon>
        <taxon>Plantactinospora</taxon>
    </lineage>
</organism>
<dbReference type="Gene3D" id="3.40.1410.10">
    <property type="entry name" value="Chorismate lyase-like"/>
    <property type="match status" value="1"/>
</dbReference>
<dbReference type="GO" id="GO:0003700">
    <property type="term" value="F:DNA-binding transcription factor activity"/>
    <property type="evidence" value="ECO:0007669"/>
    <property type="project" value="InterPro"/>
</dbReference>
<dbReference type="Pfam" id="PF07702">
    <property type="entry name" value="UTRA"/>
    <property type="match status" value="1"/>
</dbReference>
<protein>
    <submittedName>
        <fullName evidence="5">GntR family transcriptional regulator</fullName>
    </submittedName>
</protein>
<reference evidence="5" key="1">
    <citation type="submission" date="2020-10" db="EMBL/GenBank/DDBJ databases">
        <title>Sequencing the genomes of 1000 actinobacteria strains.</title>
        <authorList>
            <person name="Klenk H.-P."/>
        </authorList>
    </citation>
    <scope>NUCLEOTIDE SEQUENCE</scope>
    <source>
        <strain evidence="5">DSM 46832</strain>
    </source>
</reference>
<evidence type="ECO:0000313" key="5">
    <source>
        <dbReference type="EMBL" id="MBE1484452.1"/>
    </source>
</evidence>
<dbReference type="GO" id="GO:0003677">
    <property type="term" value="F:DNA binding"/>
    <property type="evidence" value="ECO:0007669"/>
    <property type="project" value="UniProtKB-KW"/>
</dbReference>
<dbReference type="EMBL" id="JADBEB010000001">
    <property type="protein sequence ID" value="MBE1484452.1"/>
    <property type="molecule type" value="Genomic_DNA"/>
</dbReference>
<evidence type="ECO:0000256" key="3">
    <source>
        <dbReference type="ARBA" id="ARBA00023163"/>
    </source>
</evidence>
<dbReference type="SMART" id="SM00345">
    <property type="entry name" value="HTH_GNTR"/>
    <property type="match status" value="1"/>
</dbReference>
<dbReference type="PANTHER" id="PTHR44846">
    <property type="entry name" value="MANNOSYL-D-GLYCERATE TRANSPORT/METABOLISM SYSTEM REPRESSOR MNGR-RELATED"/>
    <property type="match status" value="1"/>
</dbReference>
<dbReference type="InterPro" id="IPR028978">
    <property type="entry name" value="Chorismate_lyase_/UTRA_dom_sf"/>
</dbReference>
<dbReference type="RefSeq" id="WP_192764815.1">
    <property type="nucleotide sequence ID" value="NZ_JADBEB010000001.1"/>
</dbReference>
<evidence type="ECO:0000259" key="4">
    <source>
        <dbReference type="PROSITE" id="PS50949"/>
    </source>
</evidence>
<dbReference type="PRINTS" id="PR00035">
    <property type="entry name" value="HTHGNTR"/>
</dbReference>
<evidence type="ECO:0000256" key="2">
    <source>
        <dbReference type="ARBA" id="ARBA00023125"/>
    </source>
</evidence>
<dbReference type="InterPro" id="IPR000524">
    <property type="entry name" value="Tscrpt_reg_HTH_GntR"/>
</dbReference>
<dbReference type="PANTHER" id="PTHR44846:SF1">
    <property type="entry name" value="MANNOSYL-D-GLYCERATE TRANSPORT_METABOLISM SYSTEM REPRESSOR MNGR-RELATED"/>
    <property type="match status" value="1"/>
</dbReference>
<dbReference type="InterPro" id="IPR011663">
    <property type="entry name" value="UTRA"/>
</dbReference>
<sequence length="263" mass="28778">MQAGDRIDRGSPLPMYYQLKQLILRDIERRGLQPGDRLLGDHELCARYDVSRTVVRQALTDLENEGLIERVKGRGTFVAHPKTAEGLVQSLTGLFEDVAARGGHLRSEVRRAEVLPADAAVAADLEMSPGDPVIHLERLRFVDNEPWVWTVTHLPAALAPGLVDEDLTDRSLYQVLEASYGVRLVRGVRSVEASVASAAQARLLGIRRGDPVLVLRSVSIGESGRPVESFLALHRGDRSRFQVELNRAAASGRAGTPLVLVTS</sequence>